<feature type="domain" description="SAF" evidence="3">
    <location>
        <begin position="70"/>
        <end position="123"/>
    </location>
</feature>
<organism evidence="4 5">
    <name type="scientific">Acidipropionibacterium virtanenii</name>
    <dbReference type="NCBI Taxonomy" id="2057246"/>
    <lineage>
        <taxon>Bacteria</taxon>
        <taxon>Bacillati</taxon>
        <taxon>Actinomycetota</taxon>
        <taxon>Actinomycetes</taxon>
        <taxon>Propionibacteriales</taxon>
        <taxon>Propionibacteriaceae</taxon>
        <taxon>Acidipropionibacterium</taxon>
    </lineage>
</organism>
<keyword evidence="2" id="KW-1133">Transmembrane helix</keyword>
<feature type="region of interest" description="Disordered" evidence="1">
    <location>
        <begin position="173"/>
        <end position="192"/>
    </location>
</feature>
<protein>
    <recommendedName>
        <fullName evidence="3">SAF domain-containing protein</fullName>
    </recommendedName>
</protein>
<dbReference type="InterPro" id="IPR013974">
    <property type="entry name" value="SAF"/>
</dbReference>
<accession>A0A344UPT0</accession>
<keyword evidence="2" id="KW-0472">Membrane</keyword>
<dbReference type="Pfam" id="PF08666">
    <property type="entry name" value="SAF"/>
    <property type="match status" value="1"/>
</dbReference>
<feature type="transmembrane region" description="Helical" evidence="2">
    <location>
        <begin position="41"/>
        <end position="61"/>
    </location>
</feature>
<reference evidence="4 5" key="1">
    <citation type="submission" date="2017-12" db="EMBL/GenBank/DDBJ databases">
        <title>The whole genome sequence of the Acidipropionibacterium virtanenii sp. nov. type strain JS278.</title>
        <authorList>
            <person name="Laine P."/>
            <person name="Deptula P."/>
            <person name="Varmanen P."/>
            <person name="Auvinen P."/>
        </authorList>
    </citation>
    <scope>NUCLEOTIDE SEQUENCE [LARGE SCALE GENOMIC DNA]</scope>
    <source>
        <strain evidence="4 5">JS278</strain>
    </source>
</reference>
<feature type="compositionally biased region" description="Basic residues" evidence="1">
    <location>
        <begin position="1"/>
        <end position="11"/>
    </location>
</feature>
<dbReference type="EMBL" id="CP025198">
    <property type="protein sequence ID" value="AXE37278.1"/>
    <property type="molecule type" value="Genomic_DNA"/>
</dbReference>
<dbReference type="KEGG" id="acij:JS278_00080"/>
<evidence type="ECO:0000256" key="1">
    <source>
        <dbReference type="SAM" id="MobiDB-lite"/>
    </source>
</evidence>
<evidence type="ECO:0000313" key="4">
    <source>
        <dbReference type="EMBL" id="AXE37278.1"/>
    </source>
</evidence>
<dbReference type="AlphaFoldDB" id="A0A344UPT0"/>
<keyword evidence="5" id="KW-1185">Reference proteome</keyword>
<proteinExistence type="predicted"/>
<keyword evidence="2" id="KW-0812">Transmembrane</keyword>
<name>A0A344UPT0_9ACTN</name>
<evidence type="ECO:0000256" key="2">
    <source>
        <dbReference type="SAM" id="Phobius"/>
    </source>
</evidence>
<dbReference type="Proteomes" id="UP000251995">
    <property type="component" value="Chromosome"/>
</dbReference>
<sequence length="238" mass="24546">MLTARTRRARHAPSDDVAEPGATAPGAVEESPRLRSRRSPMLIVAGLLCAVLGALGGAFAWTQASRAQSVLVMTRDVARGEQLRSGDVGVVSISVAEGVSTLPASELDGLIGEHARVDLPAGSLPGRGSVGALPLTPGTSRVGLRLPAGRMPTSPMPAGTRISVVEVAEKSETQAAANASRSADAETPRSTDAVVVRAPVRAEDRTSWLLDVEVSADQAARLADLASRDRVAVIVRGP</sequence>
<feature type="region of interest" description="Disordered" evidence="1">
    <location>
        <begin position="1"/>
        <end position="35"/>
    </location>
</feature>
<evidence type="ECO:0000259" key="3">
    <source>
        <dbReference type="Pfam" id="PF08666"/>
    </source>
</evidence>
<evidence type="ECO:0000313" key="5">
    <source>
        <dbReference type="Proteomes" id="UP000251995"/>
    </source>
</evidence>
<gene>
    <name evidence="4" type="ORF">JS278_00080</name>
</gene>